<dbReference type="Gene3D" id="1.10.1660.10">
    <property type="match status" value="1"/>
</dbReference>
<comment type="caution">
    <text evidence="2">The sequence shown here is derived from an EMBL/GenBank/DDBJ whole genome shotgun (WGS) entry which is preliminary data.</text>
</comment>
<dbReference type="InterPro" id="IPR000551">
    <property type="entry name" value="MerR-type_HTH_dom"/>
</dbReference>
<reference evidence="2 3" key="1">
    <citation type="submission" date="2023-07" db="EMBL/GenBank/DDBJ databases">
        <title>Genomic Encyclopedia of Type Strains, Phase IV (KMG-IV): sequencing the most valuable type-strain genomes for metagenomic binning, comparative biology and taxonomic classification.</title>
        <authorList>
            <person name="Goeker M."/>
        </authorList>
    </citation>
    <scope>NUCLEOTIDE SEQUENCE [LARGE SCALE GENOMIC DNA]</scope>
    <source>
        <strain evidence="2 3">DSM 14914</strain>
    </source>
</reference>
<dbReference type="InterPro" id="IPR009061">
    <property type="entry name" value="DNA-bd_dom_put_sf"/>
</dbReference>
<dbReference type="Pfam" id="PF00376">
    <property type="entry name" value="MerR"/>
    <property type="match status" value="1"/>
</dbReference>
<accession>A0ABU0L6Y9</accession>
<dbReference type="Proteomes" id="UP001242811">
    <property type="component" value="Unassembled WGS sequence"/>
</dbReference>
<dbReference type="SUPFAM" id="SSF46955">
    <property type="entry name" value="Putative DNA-binding domain"/>
    <property type="match status" value="1"/>
</dbReference>
<dbReference type="PROSITE" id="PS50937">
    <property type="entry name" value="HTH_MERR_2"/>
    <property type="match status" value="1"/>
</dbReference>
<evidence type="ECO:0000313" key="3">
    <source>
        <dbReference type="Proteomes" id="UP001242811"/>
    </source>
</evidence>
<sequence>MSAYCQVFILLKGTGREMLKISVFSKLSRVSVKTLRFYDELGLLKPATVDKKHSANLNTTCCSVLFLPNV</sequence>
<feature type="domain" description="HTH merR-type" evidence="1">
    <location>
        <begin position="18"/>
        <end position="46"/>
    </location>
</feature>
<keyword evidence="3" id="KW-1185">Reference proteome</keyword>
<dbReference type="EMBL" id="JAUSWA010000052">
    <property type="protein sequence ID" value="MDQ0497068.1"/>
    <property type="molecule type" value="Genomic_DNA"/>
</dbReference>
<evidence type="ECO:0000313" key="2">
    <source>
        <dbReference type="EMBL" id="MDQ0497068.1"/>
    </source>
</evidence>
<evidence type="ECO:0000259" key="1">
    <source>
        <dbReference type="PROSITE" id="PS50937"/>
    </source>
</evidence>
<dbReference type="PROSITE" id="PS00552">
    <property type="entry name" value="HTH_MERR_1"/>
    <property type="match status" value="1"/>
</dbReference>
<name>A0ABU0L6Y9_9BACL</name>
<organism evidence="2 3">
    <name type="scientific">Paenibacillus brasilensis</name>
    <dbReference type="NCBI Taxonomy" id="128574"/>
    <lineage>
        <taxon>Bacteria</taxon>
        <taxon>Bacillati</taxon>
        <taxon>Bacillota</taxon>
        <taxon>Bacilli</taxon>
        <taxon>Bacillales</taxon>
        <taxon>Paenibacillaceae</taxon>
        <taxon>Paenibacillus</taxon>
    </lineage>
</organism>
<protein>
    <recommendedName>
        <fullName evidence="1">HTH merR-type domain-containing protein</fullName>
    </recommendedName>
</protein>
<proteinExistence type="predicted"/>
<gene>
    <name evidence="2" type="ORF">QOZ95_005269</name>
</gene>